<evidence type="ECO:0000313" key="16">
    <source>
        <dbReference type="Proteomes" id="UP000593567"/>
    </source>
</evidence>
<evidence type="ECO:0000256" key="13">
    <source>
        <dbReference type="RuleBase" id="RU362091"/>
    </source>
</evidence>
<gene>
    <name evidence="15" type="ORF">EB796_013979</name>
</gene>
<dbReference type="GO" id="GO:0005886">
    <property type="term" value="C:plasma membrane"/>
    <property type="evidence" value="ECO:0007669"/>
    <property type="project" value="UniProtKB-SubCell"/>
</dbReference>
<dbReference type="PROSITE" id="PS50283">
    <property type="entry name" value="NA_SOLUT_SYMP_3"/>
    <property type="match status" value="1"/>
</dbReference>
<sequence>MEPIYFSWPDYLVLAIVLAVSAGIGFYYAFTGGKQKTTKEYLLADGGMHWFPVTCSLIATFVSSLTLLGLPGEIYTFGTVIIYGFIFKPIGVIIAAKFYLPVFRKVGGISLYKYVRERYGRVIQMFMLITGIFQTLMFSSLIMYGPALSISAVTGVNIWLAVISVSGVAIIYTVLGGLKAVLWTDTLQLVIMIGGIFVVLIYGIVDGNGMAEIWEANKLSGRLDFLEPAKFISVDPRVRHSIWGLAIHGTMVFATIYGTNQLSFQRLMALKRDRTGIYIVYGLTAFTTCAFGIFSAIIGLIIFARNKHCDPLATKDIFSKDQLYPHYVMKLMGHLPGLPGFILSAIFSASLSSLSSGMSAIAAIILQEFVKPCRPNMTDRTATIVSKIIALSMGGLLILLTFFVKNVGVGLFTTALAIGGAFGSASFAVFTSGIFLPIVNQKGAIIGFLCGAAYSAFLGFGGLINRPYVYRYPVSTAGCNVTDVNLLNNLTSPVYDPSTWDPQSHYRSGIKTMFDFSYTWVGPSGLLVNIITSVIFGYIFTKKDDPRIPKRLLSPYILSRCCLLPKSWRDRIDFGDSDAQLNDKINGGTSNDDGSFLTDDTADLKTSTKL</sequence>
<keyword evidence="9 14" id="KW-0472">Membrane</keyword>
<keyword evidence="6 14" id="KW-1133">Transmembrane helix</keyword>
<comment type="similarity">
    <text evidence="2 13">Belongs to the sodium:solute symporter (SSF) (TC 2.A.21) family.</text>
</comment>
<dbReference type="GO" id="GO:0015075">
    <property type="term" value="F:monoatomic ion transmembrane transporter activity"/>
    <property type="evidence" value="ECO:0007669"/>
    <property type="project" value="UniProtKB-ARBA"/>
</dbReference>
<comment type="caution">
    <text evidence="15">The sequence shown here is derived from an EMBL/GenBank/DDBJ whole genome shotgun (WGS) entry which is preliminary data.</text>
</comment>
<feature type="transmembrane region" description="Helical" evidence="14">
    <location>
        <begin position="50"/>
        <end position="68"/>
    </location>
</feature>
<evidence type="ECO:0000256" key="3">
    <source>
        <dbReference type="ARBA" id="ARBA00022448"/>
    </source>
</evidence>
<feature type="transmembrane region" description="Helical" evidence="14">
    <location>
        <begin position="341"/>
        <end position="364"/>
    </location>
</feature>
<dbReference type="Gene3D" id="1.20.1730.10">
    <property type="entry name" value="Sodium/glucose cotransporter"/>
    <property type="match status" value="1"/>
</dbReference>
<evidence type="ECO:0000256" key="8">
    <source>
        <dbReference type="ARBA" id="ARBA00023065"/>
    </source>
</evidence>
<feature type="transmembrane region" description="Helical" evidence="14">
    <location>
        <begin position="121"/>
        <end position="144"/>
    </location>
</feature>
<keyword evidence="16" id="KW-1185">Reference proteome</keyword>
<keyword evidence="3" id="KW-0813">Transport</keyword>
<feature type="transmembrane region" description="Helical" evidence="14">
    <location>
        <begin position="278"/>
        <end position="304"/>
    </location>
</feature>
<dbReference type="NCBIfam" id="TIGR00813">
    <property type="entry name" value="sss"/>
    <property type="match status" value="1"/>
</dbReference>
<dbReference type="PANTHER" id="PTHR42985:SF40">
    <property type="entry name" value="LD47995P-RELATED"/>
    <property type="match status" value="1"/>
</dbReference>
<feature type="transmembrane region" description="Helical" evidence="14">
    <location>
        <begin position="443"/>
        <end position="464"/>
    </location>
</feature>
<dbReference type="InterPro" id="IPR018212">
    <property type="entry name" value="Na/solute_symporter_CS"/>
</dbReference>
<evidence type="ECO:0000256" key="1">
    <source>
        <dbReference type="ARBA" id="ARBA00004651"/>
    </source>
</evidence>
<dbReference type="InterPro" id="IPR038377">
    <property type="entry name" value="Na/Glc_symporter_sf"/>
</dbReference>
<protein>
    <recommendedName>
        <fullName evidence="17">SLC5A6</fullName>
    </recommendedName>
</protein>
<evidence type="ECO:0000256" key="10">
    <source>
        <dbReference type="ARBA" id="ARBA00023180"/>
    </source>
</evidence>
<evidence type="ECO:0000256" key="14">
    <source>
        <dbReference type="SAM" id="Phobius"/>
    </source>
</evidence>
<feature type="transmembrane region" description="Helical" evidence="14">
    <location>
        <begin position="156"/>
        <end position="175"/>
    </location>
</feature>
<evidence type="ECO:0000256" key="9">
    <source>
        <dbReference type="ARBA" id="ARBA00023136"/>
    </source>
</evidence>
<dbReference type="EMBL" id="VXIV02002037">
    <property type="protein sequence ID" value="KAF6027716.1"/>
    <property type="molecule type" value="Genomic_DNA"/>
</dbReference>
<evidence type="ECO:0000256" key="5">
    <source>
        <dbReference type="ARBA" id="ARBA00022692"/>
    </source>
</evidence>
<keyword evidence="5 14" id="KW-0812">Transmembrane</keyword>
<keyword evidence="8" id="KW-0406">Ion transport</keyword>
<evidence type="ECO:0000256" key="11">
    <source>
        <dbReference type="ARBA" id="ARBA00023201"/>
    </source>
</evidence>
<feature type="transmembrane region" description="Helical" evidence="14">
    <location>
        <begin position="12"/>
        <end position="30"/>
    </location>
</feature>
<feature type="transmembrane region" description="Helical" evidence="14">
    <location>
        <begin position="520"/>
        <end position="541"/>
    </location>
</feature>
<keyword evidence="4" id="KW-1003">Cell membrane</keyword>
<evidence type="ECO:0000313" key="15">
    <source>
        <dbReference type="EMBL" id="KAF6027716.1"/>
    </source>
</evidence>
<evidence type="ECO:0000256" key="2">
    <source>
        <dbReference type="ARBA" id="ARBA00006434"/>
    </source>
</evidence>
<keyword evidence="7" id="KW-0915">Sodium</keyword>
<feature type="transmembrane region" description="Helical" evidence="14">
    <location>
        <begin position="187"/>
        <end position="205"/>
    </location>
</feature>
<dbReference type="InterPro" id="IPR001734">
    <property type="entry name" value="Na/solute_symporter"/>
</dbReference>
<feature type="transmembrane region" description="Helical" evidence="14">
    <location>
        <begin position="74"/>
        <end position="100"/>
    </location>
</feature>
<feature type="transmembrane region" description="Helical" evidence="14">
    <location>
        <begin position="384"/>
        <end position="404"/>
    </location>
</feature>
<keyword evidence="10" id="KW-0325">Glycoprotein</keyword>
<dbReference type="Pfam" id="PF00474">
    <property type="entry name" value="SSF"/>
    <property type="match status" value="1"/>
</dbReference>
<dbReference type="AlphaFoldDB" id="A0A7J7JQJ7"/>
<feature type="transmembrane region" description="Helical" evidence="14">
    <location>
        <begin position="410"/>
        <end position="436"/>
    </location>
</feature>
<dbReference type="OrthoDB" id="6132759at2759"/>
<proteinExistence type="inferred from homology"/>
<dbReference type="PROSITE" id="PS00456">
    <property type="entry name" value="NA_SOLUT_SYMP_1"/>
    <property type="match status" value="1"/>
</dbReference>
<comment type="catalytic activity">
    <reaction evidence="12">
        <text>iodide(out) + 2 Na(+)(out) = iodide(in) + 2 Na(+)(in)</text>
        <dbReference type="Rhea" id="RHEA:71207"/>
        <dbReference type="ChEBI" id="CHEBI:16382"/>
        <dbReference type="ChEBI" id="CHEBI:29101"/>
    </reaction>
</comment>
<evidence type="ECO:0008006" key="17">
    <source>
        <dbReference type="Google" id="ProtNLM"/>
    </source>
</evidence>
<evidence type="ECO:0000256" key="7">
    <source>
        <dbReference type="ARBA" id="ARBA00023053"/>
    </source>
</evidence>
<organism evidence="15 16">
    <name type="scientific">Bugula neritina</name>
    <name type="common">Brown bryozoan</name>
    <name type="synonym">Sertularia neritina</name>
    <dbReference type="NCBI Taxonomy" id="10212"/>
    <lineage>
        <taxon>Eukaryota</taxon>
        <taxon>Metazoa</taxon>
        <taxon>Spiralia</taxon>
        <taxon>Lophotrochozoa</taxon>
        <taxon>Bryozoa</taxon>
        <taxon>Gymnolaemata</taxon>
        <taxon>Cheilostomatida</taxon>
        <taxon>Flustrina</taxon>
        <taxon>Buguloidea</taxon>
        <taxon>Bugulidae</taxon>
        <taxon>Bugula</taxon>
    </lineage>
</organism>
<feature type="transmembrane region" description="Helical" evidence="14">
    <location>
        <begin position="240"/>
        <end position="257"/>
    </location>
</feature>
<reference evidence="15" key="1">
    <citation type="submission" date="2020-06" db="EMBL/GenBank/DDBJ databases">
        <title>Draft genome of Bugula neritina, a colonial animal packing powerful symbionts and potential medicines.</title>
        <authorList>
            <person name="Rayko M."/>
        </authorList>
    </citation>
    <scope>NUCLEOTIDE SEQUENCE [LARGE SCALE GENOMIC DNA]</scope>
    <source>
        <strain evidence="15">Kwan_BN1</strain>
    </source>
</reference>
<comment type="subcellular location">
    <subcellularLocation>
        <location evidence="1">Cell membrane</location>
        <topology evidence="1">Multi-pass membrane protein</topology>
    </subcellularLocation>
</comment>
<evidence type="ECO:0000256" key="6">
    <source>
        <dbReference type="ARBA" id="ARBA00022989"/>
    </source>
</evidence>
<dbReference type="Proteomes" id="UP000593567">
    <property type="component" value="Unassembled WGS sequence"/>
</dbReference>
<dbReference type="GO" id="GO:0098660">
    <property type="term" value="P:inorganic ion transmembrane transport"/>
    <property type="evidence" value="ECO:0007669"/>
    <property type="project" value="UniProtKB-ARBA"/>
</dbReference>
<evidence type="ECO:0000256" key="12">
    <source>
        <dbReference type="ARBA" id="ARBA00036099"/>
    </source>
</evidence>
<name>A0A7J7JQJ7_BUGNE</name>
<keyword evidence="11" id="KW-0739">Sodium transport</keyword>
<dbReference type="GO" id="GO:0015293">
    <property type="term" value="F:symporter activity"/>
    <property type="evidence" value="ECO:0007669"/>
    <property type="project" value="TreeGrafter"/>
</dbReference>
<dbReference type="InterPro" id="IPR051163">
    <property type="entry name" value="Sodium:Solute_Symporter_SSF"/>
</dbReference>
<accession>A0A7J7JQJ7</accession>
<evidence type="ECO:0000256" key="4">
    <source>
        <dbReference type="ARBA" id="ARBA00022475"/>
    </source>
</evidence>
<dbReference type="PANTHER" id="PTHR42985">
    <property type="entry name" value="SODIUM-COUPLED MONOCARBOXYLATE TRANSPORTER"/>
    <property type="match status" value="1"/>
</dbReference>
<dbReference type="GO" id="GO:0006814">
    <property type="term" value="P:sodium ion transport"/>
    <property type="evidence" value="ECO:0007669"/>
    <property type="project" value="UniProtKB-KW"/>
</dbReference>